<accession>A0A174M3C2</accession>
<dbReference type="GO" id="GO:0016747">
    <property type="term" value="F:acyltransferase activity, transferring groups other than amino-acyl groups"/>
    <property type="evidence" value="ECO:0007669"/>
    <property type="project" value="InterPro"/>
</dbReference>
<name>A0A174M3C2_9ACTN</name>
<reference evidence="7 8" key="1">
    <citation type="submission" date="2015-09" db="EMBL/GenBank/DDBJ databases">
        <authorList>
            <consortium name="Pathogen Informatics"/>
        </authorList>
    </citation>
    <scope>NUCLEOTIDE SEQUENCE [LARGE SCALE GENOMIC DNA]</scope>
    <source>
        <strain evidence="7 8">2789STDY5834902</strain>
    </source>
</reference>
<evidence type="ECO:0000256" key="1">
    <source>
        <dbReference type="ARBA" id="ARBA00022491"/>
    </source>
</evidence>
<dbReference type="AlphaFoldDB" id="A0A174M3C2"/>
<dbReference type="PANTHER" id="PTHR36449:SF1">
    <property type="entry name" value="ACETYLTRANSFERASE"/>
    <property type="match status" value="1"/>
</dbReference>
<evidence type="ECO:0000256" key="5">
    <source>
        <dbReference type="ARBA" id="ARBA00049880"/>
    </source>
</evidence>
<keyword evidence="2" id="KW-1277">Toxin-antitoxin system</keyword>
<protein>
    <submittedName>
        <fullName evidence="7">Predicted acetyltransferase</fullName>
    </submittedName>
</protein>
<gene>
    <name evidence="7" type="ORF">ERS852514_01618</name>
</gene>
<organism evidence="7 8">
    <name type="scientific">Collinsella aerofaciens</name>
    <dbReference type="NCBI Taxonomy" id="74426"/>
    <lineage>
        <taxon>Bacteria</taxon>
        <taxon>Bacillati</taxon>
        <taxon>Actinomycetota</taxon>
        <taxon>Coriobacteriia</taxon>
        <taxon>Coriobacteriales</taxon>
        <taxon>Coriobacteriaceae</taxon>
        <taxon>Collinsella</taxon>
    </lineage>
</organism>
<evidence type="ECO:0000313" key="8">
    <source>
        <dbReference type="Proteomes" id="UP000095454"/>
    </source>
</evidence>
<dbReference type="SUPFAM" id="SSF55729">
    <property type="entry name" value="Acyl-CoA N-acyltransferases (Nat)"/>
    <property type="match status" value="1"/>
</dbReference>
<dbReference type="PANTHER" id="PTHR36449">
    <property type="entry name" value="ACETYLTRANSFERASE-RELATED"/>
    <property type="match status" value="1"/>
</dbReference>
<dbReference type="CDD" id="cd04301">
    <property type="entry name" value="NAT_SF"/>
    <property type="match status" value="1"/>
</dbReference>
<dbReference type="Pfam" id="PF13508">
    <property type="entry name" value="Acetyltransf_7"/>
    <property type="match status" value="1"/>
</dbReference>
<dbReference type="InterPro" id="IPR016181">
    <property type="entry name" value="Acyl_CoA_acyltransferase"/>
</dbReference>
<dbReference type="PROSITE" id="PS51186">
    <property type="entry name" value="GNAT"/>
    <property type="match status" value="1"/>
</dbReference>
<feature type="domain" description="N-acetyltransferase" evidence="6">
    <location>
        <begin position="1"/>
        <end position="82"/>
    </location>
</feature>
<dbReference type="Gene3D" id="3.40.630.30">
    <property type="match status" value="1"/>
</dbReference>
<keyword evidence="1" id="KW-0678">Repressor</keyword>
<evidence type="ECO:0000313" key="7">
    <source>
        <dbReference type="EMBL" id="CUP29377.1"/>
    </source>
</evidence>
<evidence type="ECO:0000256" key="4">
    <source>
        <dbReference type="ARBA" id="ARBA00023315"/>
    </source>
</evidence>
<keyword evidence="3 7" id="KW-0808">Transferase</keyword>
<evidence type="ECO:0000259" key="6">
    <source>
        <dbReference type="PROSITE" id="PS51186"/>
    </source>
</evidence>
<sequence>MRNSPSQVPTVLLGMMGVDEKFKGLGLGASLLKDAIENALKISALAGARALVVDPVDDEAAAFYEHFGFATLPGTNRMALKL</sequence>
<dbReference type="EMBL" id="CZAQ01000033">
    <property type="protein sequence ID" value="CUP29377.1"/>
    <property type="molecule type" value="Genomic_DNA"/>
</dbReference>
<comment type="catalytic activity">
    <reaction evidence="5">
        <text>glycyl-tRNA(Gly) + acetyl-CoA = N-acetylglycyl-tRNA(Gly) + CoA + H(+)</text>
        <dbReference type="Rhea" id="RHEA:81867"/>
        <dbReference type="Rhea" id="RHEA-COMP:9683"/>
        <dbReference type="Rhea" id="RHEA-COMP:19766"/>
        <dbReference type="ChEBI" id="CHEBI:15378"/>
        <dbReference type="ChEBI" id="CHEBI:57287"/>
        <dbReference type="ChEBI" id="CHEBI:57288"/>
        <dbReference type="ChEBI" id="CHEBI:78522"/>
        <dbReference type="ChEBI" id="CHEBI:232036"/>
    </reaction>
</comment>
<keyword evidence="4" id="KW-0012">Acyltransferase</keyword>
<proteinExistence type="predicted"/>
<dbReference type="Proteomes" id="UP000095454">
    <property type="component" value="Unassembled WGS sequence"/>
</dbReference>
<evidence type="ECO:0000256" key="3">
    <source>
        <dbReference type="ARBA" id="ARBA00022679"/>
    </source>
</evidence>
<dbReference type="InterPro" id="IPR000182">
    <property type="entry name" value="GNAT_dom"/>
</dbReference>
<evidence type="ECO:0000256" key="2">
    <source>
        <dbReference type="ARBA" id="ARBA00022649"/>
    </source>
</evidence>